<sequence length="477" mass="52815">MSTPDSRLSRLSLEEMPPTTRAQARTASQATSSKGPDQAESSSDPESDSDVSDLDDDDDEIPTVVRSPTKLIYNLDQLSERRRATVRDVFSEPPKIALQRCRRIDNTYAFQMTELVTRSIRIRAPDSGSPRLSCTCGQEDAPCAHLVWLLDQLQKQTLYGHDDGKPLNMTAEGFAEEMGDPFQKIADYHLDVLADGLHCQVVVDPGAYPDEELNRHRVLEARELLSSIYGVDPDDFRPDIFTHPAPGTKVLKRHDLDCTVFRMLLDNHHFFHYFLSLSRSADPINDAFRKLAQRVDHVLRDLDAYSSQAASSAATTATAQSAEPHTDVSWAARHLVGTVGLIKSAIYNRDRPPQLHERLSAARTLVHILAAVVARNRDAHPGPSRRSRNLYLNLVGDRDQDFVVAELNLLPPEAANAFLHTLEAVHDQIGLHGAPASYVAKLRALLARLRTSTAGAGAGSKRHGKGQGTHRASKRMK</sequence>
<keyword evidence="1" id="KW-0479">Metal-binding</keyword>
<keyword evidence="1" id="KW-0863">Zinc-finger</keyword>
<keyword evidence="1" id="KW-0862">Zinc</keyword>
<evidence type="ECO:0000256" key="2">
    <source>
        <dbReference type="SAM" id="MobiDB-lite"/>
    </source>
</evidence>
<protein>
    <recommendedName>
        <fullName evidence="3">SWIM-type domain-containing protein</fullName>
    </recommendedName>
</protein>
<feature type="region of interest" description="Disordered" evidence="2">
    <location>
        <begin position="453"/>
        <end position="477"/>
    </location>
</feature>
<keyword evidence="5" id="KW-1185">Reference proteome</keyword>
<feature type="domain" description="SWIM-type" evidence="3">
    <location>
        <begin position="118"/>
        <end position="154"/>
    </location>
</feature>
<comment type="caution">
    <text evidence="4">The sequence shown here is derived from an EMBL/GenBank/DDBJ whole genome shotgun (WGS) entry which is preliminary data.</text>
</comment>
<dbReference type="AlphaFoldDB" id="A0A2S4KM05"/>
<dbReference type="PROSITE" id="PS50966">
    <property type="entry name" value="ZF_SWIM"/>
    <property type="match status" value="1"/>
</dbReference>
<evidence type="ECO:0000256" key="1">
    <source>
        <dbReference type="PROSITE-ProRule" id="PRU00325"/>
    </source>
</evidence>
<dbReference type="InterPro" id="IPR007527">
    <property type="entry name" value="Znf_SWIM"/>
</dbReference>
<dbReference type="GO" id="GO:0008270">
    <property type="term" value="F:zinc ion binding"/>
    <property type="evidence" value="ECO:0007669"/>
    <property type="project" value="UniProtKB-KW"/>
</dbReference>
<dbReference type="Proteomes" id="UP000237481">
    <property type="component" value="Unassembled WGS sequence"/>
</dbReference>
<gene>
    <name evidence="4" type="ORF">TPAR_08567</name>
</gene>
<dbReference type="EMBL" id="PKSG01001067">
    <property type="protein sequence ID" value="POR31223.1"/>
    <property type="molecule type" value="Genomic_DNA"/>
</dbReference>
<feature type="region of interest" description="Disordered" evidence="2">
    <location>
        <begin position="1"/>
        <end position="65"/>
    </location>
</feature>
<organism evidence="4 5">
    <name type="scientific">Tolypocladium paradoxum</name>
    <dbReference type="NCBI Taxonomy" id="94208"/>
    <lineage>
        <taxon>Eukaryota</taxon>
        <taxon>Fungi</taxon>
        <taxon>Dikarya</taxon>
        <taxon>Ascomycota</taxon>
        <taxon>Pezizomycotina</taxon>
        <taxon>Sordariomycetes</taxon>
        <taxon>Hypocreomycetidae</taxon>
        <taxon>Hypocreales</taxon>
        <taxon>Ophiocordycipitaceae</taxon>
        <taxon>Tolypocladium</taxon>
    </lineage>
</organism>
<evidence type="ECO:0000313" key="5">
    <source>
        <dbReference type="Proteomes" id="UP000237481"/>
    </source>
</evidence>
<evidence type="ECO:0000313" key="4">
    <source>
        <dbReference type="EMBL" id="POR31223.1"/>
    </source>
</evidence>
<proteinExistence type="predicted"/>
<name>A0A2S4KM05_9HYPO</name>
<reference evidence="4 5" key="1">
    <citation type="submission" date="2018-01" db="EMBL/GenBank/DDBJ databases">
        <title>Harnessing the power of phylogenomics to disentangle the directionality and signatures of interkingdom host jumping in the parasitic fungal genus Tolypocladium.</title>
        <authorList>
            <person name="Quandt C.A."/>
            <person name="Patterson W."/>
            <person name="Spatafora J.W."/>
        </authorList>
    </citation>
    <scope>NUCLEOTIDE SEQUENCE [LARGE SCALE GENOMIC DNA]</scope>
    <source>
        <strain evidence="4 5">NRBC 100945</strain>
    </source>
</reference>
<accession>A0A2S4KM05</accession>
<evidence type="ECO:0000259" key="3">
    <source>
        <dbReference type="PROSITE" id="PS50966"/>
    </source>
</evidence>
<feature type="compositionally biased region" description="Low complexity" evidence="2">
    <location>
        <begin position="19"/>
        <end position="33"/>
    </location>
</feature>
<feature type="compositionally biased region" description="Acidic residues" evidence="2">
    <location>
        <begin position="43"/>
        <end position="61"/>
    </location>
</feature>
<dbReference type="OrthoDB" id="5387895at2759"/>